<evidence type="ECO:0000256" key="3">
    <source>
        <dbReference type="ARBA" id="ARBA00004496"/>
    </source>
</evidence>
<dbReference type="RefSeq" id="WP_168059147.1">
    <property type="nucleotide sequence ID" value="NZ_VTOW01000001.1"/>
</dbReference>
<feature type="binding site" evidence="16">
    <location>
        <begin position="6"/>
        <end position="13"/>
    </location>
    <ligand>
        <name>ATP</name>
        <dbReference type="ChEBI" id="CHEBI:30616"/>
    </ligand>
</feature>
<evidence type="ECO:0000313" key="17">
    <source>
        <dbReference type="EMBL" id="NKE69174.1"/>
    </source>
</evidence>
<dbReference type="HAMAP" id="MF_01274">
    <property type="entry name" value="Pantothen_kinase_3"/>
    <property type="match status" value="1"/>
</dbReference>
<comment type="function">
    <text evidence="16">Catalyzes the phosphorylation of pantothenate (Pan), the first step in CoA biosynthesis.</text>
</comment>
<feature type="active site" description="Proton acceptor" evidence="16">
    <location>
        <position position="109"/>
    </location>
</feature>
<evidence type="ECO:0000256" key="4">
    <source>
        <dbReference type="ARBA" id="ARBA00005225"/>
    </source>
</evidence>
<dbReference type="GO" id="GO:0005737">
    <property type="term" value="C:cytoplasm"/>
    <property type="evidence" value="ECO:0007669"/>
    <property type="project" value="UniProtKB-SubCell"/>
</dbReference>
<keyword evidence="18" id="KW-1185">Reference proteome</keyword>
<feature type="binding site" evidence="16">
    <location>
        <begin position="107"/>
        <end position="110"/>
    </location>
    <ligand>
        <name>substrate</name>
    </ligand>
</feature>
<comment type="cofactor">
    <cofactor evidence="16">
        <name>NH4(+)</name>
        <dbReference type="ChEBI" id="CHEBI:28938"/>
    </cofactor>
    <cofactor evidence="16">
        <name>K(+)</name>
        <dbReference type="ChEBI" id="CHEBI:29103"/>
    </cofactor>
    <text evidence="16">A monovalent cation. Ammonium or potassium.</text>
</comment>
<comment type="subunit">
    <text evidence="5 16">Homodimer.</text>
</comment>
<dbReference type="GO" id="GO:0005524">
    <property type="term" value="F:ATP binding"/>
    <property type="evidence" value="ECO:0007669"/>
    <property type="project" value="UniProtKB-UniRule"/>
</dbReference>
<evidence type="ECO:0000256" key="12">
    <source>
        <dbReference type="ARBA" id="ARBA00022958"/>
    </source>
</evidence>
<proteinExistence type="inferred from homology"/>
<evidence type="ECO:0000313" key="18">
    <source>
        <dbReference type="Proteomes" id="UP000534783"/>
    </source>
</evidence>
<dbReference type="AlphaFoldDB" id="A0A7X6I9B4"/>
<organism evidence="17 18">
    <name type="scientific">Candidatus Manganitrophus noduliformans</name>
    <dbReference type="NCBI Taxonomy" id="2606439"/>
    <lineage>
        <taxon>Bacteria</taxon>
        <taxon>Pseudomonadati</taxon>
        <taxon>Nitrospirota</taxon>
        <taxon>Nitrospiria</taxon>
        <taxon>Candidatus Troglogloeales</taxon>
        <taxon>Candidatus Manganitrophaceae</taxon>
        <taxon>Candidatus Manganitrophus</taxon>
    </lineage>
</organism>
<dbReference type="InterPro" id="IPR004619">
    <property type="entry name" value="Type_III_PanK"/>
</dbReference>
<dbReference type="GO" id="GO:0046872">
    <property type="term" value="F:metal ion binding"/>
    <property type="evidence" value="ECO:0007669"/>
    <property type="project" value="UniProtKB-KW"/>
</dbReference>
<dbReference type="NCBIfam" id="NF009848">
    <property type="entry name" value="PRK13318.1-6"/>
    <property type="match status" value="1"/>
</dbReference>
<dbReference type="GO" id="GO:0004594">
    <property type="term" value="F:pantothenate kinase activity"/>
    <property type="evidence" value="ECO:0007669"/>
    <property type="project" value="UniProtKB-UniRule"/>
</dbReference>
<keyword evidence="11 16" id="KW-0067">ATP-binding</keyword>
<keyword evidence="10 16" id="KW-0418">Kinase</keyword>
<feature type="binding site" evidence="16">
    <location>
        <position position="100"/>
    </location>
    <ligand>
        <name>substrate</name>
    </ligand>
</feature>
<dbReference type="UniPathway" id="UPA00241">
    <property type="reaction ID" value="UER00352"/>
</dbReference>
<comment type="cofactor">
    <cofactor evidence="2">
        <name>K(+)</name>
        <dbReference type="ChEBI" id="CHEBI:29103"/>
    </cofactor>
</comment>
<comment type="catalytic activity">
    <reaction evidence="1 16">
        <text>(R)-pantothenate + ATP = (R)-4'-phosphopantothenate + ADP + H(+)</text>
        <dbReference type="Rhea" id="RHEA:16373"/>
        <dbReference type="ChEBI" id="CHEBI:10986"/>
        <dbReference type="ChEBI" id="CHEBI:15378"/>
        <dbReference type="ChEBI" id="CHEBI:29032"/>
        <dbReference type="ChEBI" id="CHEBI:30616"/>
        <dbReference type="ChEBI" id="CHEBI:456216"/>
        <dbReference type="EC" id="2.7.1.33"/>
    </reaction>
</comment>
<dbReference type="Gene3D" id="3.30.420.40">
    <property type="match status" value="2"/>
</dbReference>
<keyword evidence="9 16" id="KW-0547">Nucleotide-binding</keyword>
<accession>A0A7X6I9B4</accession>
<gene>
    <name evidence="16" type="primary">coaX</name>
    <name evidence="17" type="ORF">MNODULE_00195</name>
</gene>
<keyword evidence="13 16" id="KW-0173">Coenzyme A biosynthesis</keyword>
<dbReference type="Proteomes" id="UP000534783">
    <property type="component" value="Unassembled WGS sequence"/>
</dbReference>
<reference evidence="17 18" key="1">
    <citation type="journal article" date="2020" name="Nature">
        <title>Bacterial chemolithoautotrophy via manganese oxidation.</title>
        <authorList>
            <person name="Yu H."/>
            <person name="Leadbetter J.R."/>
        </authorList>
    </citation>
    <scope>NUCLEOTIDE SEQUENCE [LARGE SCALE GENOMIC DNA]</scope>
    <source>
        <strain evidence="17 18">Mn-1</strain>
    </source>
</reference>
<evidence type="ECO:0000256" key="15">
    <source>
        <dbReference type="ARBA" id="ARBA00040883"/>
    </source>
</evidence>
<evidence type="ECO:0000256" key="11">
    <source>
        <dbReference type="ARBA" id="ARBA00022840"/>
    </source>
</evidence>
<comment type="pathway">
    <text evidence="4 16">Cofactor biosynthesis; coenzyme A biosynthesis; CoA from (R)-pantothenate: step 1/5.</text>
</comment>
<evidence type="ECO:0000256" key="10">
    <source>
        <dbReference type="ARBA" id="ARBA00022777"/>
    </source>
</evidence>
<comment type="subcellular location">
    <subcellularLocation>
        <location evidence="3 16">Cytoplasm</location>
    </subcellularLocation>
</comment>
<dbReference type="InterPro" id="IPR043129">
    <property type="entry name" value="ATPase_NBD"/>
</dbReference>
<protein>
    <recommendedName>
        <fullName evidence="15 16">Type III pantothenate kinase</fullName>
        <ecNumber evidence="6 16">2.7.1.33</ecNumber>
    </recommendedName>
    <alternativeName>
        <fullName evidence="16">PanK-III</fullName>
    </alternativeName>
    <alternativeName>
        <fullName evidence="16">Pantothenic acid kinase</fullName>
    </alternativeName>
</protein>
<evidence type="ECO:0000256" key="8">
    <source>
        <dbReference type="ARBA" id="ARBA00022679"/>
    </source>
</evidence>
<feature type="binding site" evidence="16">
    <location>
        <position position="132"/>
    </location>
    <ligand>
        <name>ATP</name>
        <dbReference type="ChEBI" id="CHEBI:30616"/>
    </ligand>
</feature>
<evidence type="ECO:0000256" key="9">
    <source>
        <dbReference type="ARBA" id="ARBA00022741"/>
    </source>
</evidence>
<dbReference type="CDD" id="cd24015">
    <property type="entry name" value="ASKHA_NBD_PanK-III"/>
    <property type="match status" value="1"/>
</dbReference>
<feature type="binding site" evidence="16">
    <location>
        <position position="129"/>
    </location>
    <ligand>
        <name>K(+)</name>
        <dbReference type="ChEBI" id="CHEBI:29103"/>
    </ligand>
</feature>
<evidence type="ECO:0000256" key="1">
    <source>
        <dbReference type="ARBA" id="ARBA00001206"/>
    </source>
</evidence>
<keyword evidence="8 16" id="KW-0808">Transferase</keyword>
<dbReference type="PANTHER" id="PTHR34265:SF1">
    <property type="entry name" value="TYPE III PANTOTHENATE KINASE"/>
    <property type="match status" value="1"/>
</dbReference>
<evidence type="ECO:0000256" key="16">
    <source>
        <dbReference type="HAMAP-Rule" id="MF_01274"/>
    </source>
</evidence>
<evidence type="ECO:0000256" key="7">
    <source>
        <dbReference type="ARBA" id="ARBA00022490"/>
    </source>
</evidence>
<dbReference type="Pfam" id="PF03309">
    <property type="entry name" value="Pan_kinase"/>
    <property type="match status" value="1"/>
</dbReference>
<comment type="caution">
    <text evidence="17">The sequence shown here is derived from an EMBL/GenBank/DDBJ whole genome shotgun (WGS) entry which is preliminary data.</text>
</comment>
<name>A0A7X6I9B4_9BACT</name>
<evidence type="ECO:0000256" key="6">
    <source>
        <dbReference type="ARBA" id="ARBA00012102"/>
    </source>
</evidence>
<evidence type="ECO:0000256" key="5">
    <source>
        <dbReference type="ARBA" id="ARBA00011738"/>
    </source>
</evidence>
<dbReference type="PANTHER" id="PTHR34265">
    <property type="entry name" value="TYPE III PANTOTHENATE KINASE"/>
    <property type="match status" value="1"/>
</dbReference>
<feature type="binding site" evidence="16">
    <location>
        <position position="184"/>
    </location>
    <ligand>
        <name>substrate</name>
    </ligand>
</feature>
<keyword evidence="16" id="KW-0479">Metal-binding</keyword>
<dbReference type="SUPFAM" id="SSF53067">
    <property type="entry name" value="Actin-like ATPase domain"/>
    <property type="match status" value="2"/>
</dbReference>
<keyword evidence="12 16" id="KW-0630">Potassium</keyword>
<dbReference type="GO" id="GO:0015937">
    <property type="term" value="P:coenzyme A biosynthetic process"/>
    <property type="evidence" value="ECO:0007669"/>
    <property type="project" value="UniProtKB-UniRule"/>
</dbReference>
<comment type="similarity">
    <text evidence="14 16">Belongs to the type III pantothenate kinase family.</text>
</comment>
<dbReference type="EC" id="2.7.1.33" evidence="6 16"/>
<dbReference type="NCBIfam" id="NF009855">
    <property type="entry name" value="PRK13321.1"/>
    <property type="match status" value="1"/>
</dbReference>
<evidence type="ECO:0000256" key="14">
    <source>
        <dbReference type="ARBA" id="ARBA00038036"/>
    </source>
</evidence>
<dbReference type="EMBL" id="VTOW01000001">
    <property type="protein sequence ID" value="NKE69174.1"/>
    <property type="molecule type" value="Genomic_DNA"/>
</dbReference>
<dbReference type="NCBIfam" id="TIGR00671">
    <property type="entry name" value="baf"/>
    <property type="match status" value="1"/>
</dbReference>
<evidence type="ECO:0000256" key="2">
    <source>
        <dbReference type="ARBA" id="ARBA00001958"/>
    </source>
</evidence>
<evidence type="ECO:0000256" key="13">
    <source>
        <dbReference type="ARBA" id="ARBA00022993"/>
    </source>
</evidence>
<sequence length="253" mass="27506">MLLVIDIGNTNVVFGIFERKKLVGEWRVATHLHKTADEYGILLIDLLLAQKIPLSKVKGAILSSVVPPLTPVFQEMTRKYFSLDPMVVTHSLKTGLQIKYDQPKEIGADRIVNAAAAYHLYGGPVVIVDFGTATTFCVVSETGDYLGGAIAPGLIISADALFSRAAKLPRVELIKPKRIIGRDTVSSMQSGMIFGYVGLVNEIVRRIHREIGTEALVVATGGLSNLIAPECSTIQKVRPALTLEGLMIIYHLN</sequence>
<keyword evidence="7 16" id="KW-0963">Cytoplasm</keyword>